<evidence type="ECO:0000259" key="7">
    <source>
        <dbReference type="PROSITE" id="PS50115"/>
    </source>
</evidence>
<feature type="domain" description="PH" evidence="6">
    <location>
        <begin position="371"/>
        <end position="483"/>
    </location>
</feature>
<evidence type="ECO:0000256" key="1">
    <source>
        <dbReference type="ARBA" id="ARBA00022723"/>
    </source>
</evidence>
<dbReference type="InterPro" id="IPR001164">
    <property type="entry name" value="ArfGAP_dom"/>
</dbReference>
<dbReference type="SUPFAM" id="SSF57863">
    <property type="entry name" value="ArfGap/RecO-like zinc finger"/>
    <property type="match status" value="1"/>
</dbReference>
<dbReference type="PROSITE" id="PS50003">
    <property type="entry name" value="PH_DOMAIN"/>
    <property type="match status" value="1"/>
</dbReference>
<dbReference type="InterPro" id="IPR001849">
    <property type="entry name" value="PH_domain"/>
</dbReference>
<dbReference type="PANTHER" id="PTHR23180:SF160">
    <property type="entry name" value="ADP-RIBOSYLATION FACTOR GTPASE-ACTIVATING PROTEIN EFFECTOR PROTEIN 1"/>
    <property type="match status" value="1"/>
</dbReference>
<feature type="region of interest" description="Disordered" evidence="5">
    <location>
        <begin position="709"/>
        <end position="763"/>
    </location>
</feature>
<feature type="domain" description="Arf-GAP" evidence="7">
    <location>
        <begin position="582"/>
        <end position="693"/>
    </location>
</feature>
<keyword evidence="3" id="KW-0862">Zinc</keyword>
<dbReference type="GO" id="GO:0008270">
    <property type="term" value="F:zinc ion binding"/>
    <property type="evidence" value="ECO:0007669"/>
    <property type="project" value="UniProtKB-KW"/>
</dbReference>
<dbReference type="Proteomes" id="UP001165160">
    <property type="component" value="Unassembled WGS sequence"/>
</dbReference>
<evidence type="ECO:0000256" key="5">
    <source>
        <dbReference type="SAM" id="MobiDB-lite"/>
    </source>
</evidence>
<dbReference type="PRINTS" id="PR00405">
    <property type="entry name" value="REVINTRACTNG"/>
</dbReference>
<dbReference type="GO" id="GO:0005096">
    <property type="term" value="F:GTPase activator activity"/>
    <property type="evidence" value="ECO:0007669"/>
    <property type="project" value="InterPro"/>
</dbReference>
<reference evidence="9" key="1">
    <citation type="journal article" date="2023" name="Commun. Biol.">
        <title>Genome analysis of Parmales, the sister group of diatoms, reveals the evolutionary specialization of diatoms from phago-mixotrophs to photoautotrophs.</title>
        <authorList>
            <person name="Ban H."/>
            <person name="Sato S."/>
            <person name="Yoshikawa S."/>
            <person name="Yamada K."/>
            <person name="Nakamura Y."/>
            <person name="Ichinomiya M."/>
            <person name="Sato N."/>
            <person name="Blanc-Mathieu R."/>
            <person name="Endo H."/>
            <person name="Kuwata A."/>
            <person name="Ogata H."/>
        </authorList>
    </citation>
    <scope>NUCLEOTIDE SEQUENCE [LARGE SCALE GENOMIC DNA]</scope>
    <source>
        <strain evidence="9">NIES 3699</strain>
    </source>
</reference>
<dbReference type="SMART" id="SM00105">
    <property type="entry name" value="ArfGap"/>
    <property type="match status" value="1"/>
</dbReference>
<evidence type="ECO:0000256" key="3">
    <source>
        <dbReference type="ARBA" id="ARBA00022833"/>
    </source>
</evidence>
<dbReference type="SUPFAM" id="SSF50729">
    <property type="entry name" value="PH domain-like"/>
    <property type="match status" value="1"/>
</dbReference>
<dbReference type="EMBL" id="BRXX01000163">
    <property type="protein sequence ID" value="GMH95069.1"/>
    <property type="molecule type" value="Genomic_DNA"/>
</dbReference>
<dbReference type="InterPro" id="IPR027267">
    <property type="entry name" value="AH/BAR_dom_sf"/>
</dbReference>
<dbReference type="GO" id="GO:0005737">
    <property type="term" value="C:cytoplasm"/>
    <property type="evidence" value="ECO:0007669"/>
    <property type="project" value="InterPro"/>
</dbReference>
<dbReference type="PANTHER" id="PTHR23180">
    <property type="entry name" value="CENTAURIN/ARF"/>
    <property type="match status" value="1"/>
</dbReference>
<dbReference type="InterPro" id="IPR045258">
    <property type="entry name" value="ACAP1/2/3-like"/>
</dbReference>
<evidence type="ECO:0000313" key="8">
    <source>
        <dbReference type="EMBL" id="GMH95069.1"/>
    </source>
</evidence>
<organism evidence="8 9">
    <name type="scientific">Triparma verrucosa</name>
    <dbReference type="NCBI Taxonomy" id="1606542"/>
    <lineage>
        <taxon>Eukaryota</taxon>
        <taxon>Sar</taxon>
        <taxon>Stramenopiles</taxon>
        <taxon>Ochrophyta</taxon>
        <taxon>Bolidophyceae</taxon>
        <taxon>Parmales</taxon>
        <taxon>Triparmaceae</taxon>
        <taxon>Triparma</taxon>
    </lineage>
</organism>
<dbReference type="InterPro" id="IPR004148">
    <property type="entry name" value="BAR_dom"/>
</dbReference>
<keyword evidence="9" id="KW-1185">Reference proteome</keyword>
<keyword evidence="2 4" id="KW-0863">Zinc-finger</keyword>
<keyword evidence="1" id="KW-0479">Metal-binding</keyword>
<dbReference type="Gene3D" id="2.30.29.30">
    <property type="entry name" value="Pleckstrin-homology domain (PH domain)/Phosphotyrosine-binding domain (PTB)"/>
    <property type="match status" value="1"/>
</dbReference>
<dbReference type="Gene3D" id="1.10.220.150">
    <property type="entry name" value="Arf GTPase activating protein"/>
    <property type="match status" value="1"/>
</dbReference>
<dbReference type="Pfam" id="PF01412">
    <property type="entry name" value="ArfGap"/>
    <property type="match status" value="1"/>
</dbReference>
<accession>A0A9W7BQU5</accession>
<comment type="caution">
    <text evidence="8">The sequence shown here is derived from an EMBL/GenBank/DDBJ whole genome shotgun (WGS) entry which is preliminary data.</text>
</comment>
<evidence type="ECO:0000313" key="9">
    <source>
        <dbReference type="Proteomes" id="UP001165160"/>
    </source>
</evidence>
<dbReference type="CDD" id="cd08204">
    <property type="entry name" value="ArfGap"/>
    <property type="match status" value="1"/>
</dbReference>
<protein>
    <submittedName>
        <fullName evidence="8">Uncharacterized protein</fullName>
    </submittedName>
</protein>
<evidence type="ECO:0000256" key="2">
    <source>
        <dbReference type="ARBA" id="ARBA00022771"/>
    </source>
</evidence>
<dbReference type="AlphaFoldDB" id="A0A9W7BQU5"/>
<name>A0A9W7BQU5_9STRA</name>
<dbReference type="SMART" id="SM00233">
    <property type="entry name" value="PH"/>
    <property type="match status" value="1"/>
</dbReference>
<dbReference type="Gene3D" id="1.20.1270.60">
    <property type="entry name" value="Arfaptin homology (AH) domain/BAR domain"/>
    <property type="match status" value="1"/>
</dbReference>
<proteinExistence type="predicted"/>
<dbReference type="CDD" id="cd07307">
    <property type="entry name" value="BAR"/>
    <property type="match status" value="1"/>
</dbReference>
<dbReference type="Pfam" id="PF00169">
    <property type="entry name" value="PH"/>
    <property type="match status" value="1"/>
</dbReference>
<dbReference type="InterPro" id="IPR037278">
    <property type="entry name" value="ARFGAP/RecO"/>
</dbReference>
<sequence length="838" mass="91748">MPSTTSTRSFTADSPYFANYVQVQQGRLAKLSDAMVEIAKATRAFHEAGKAMSDVTHTLAQTCRVDETQFSLNESKEDNAFGEELGETMHTLASVLDEVADAQMSLGESLTASLAVSLESFANVEKREAERLQKKAEDDTEQFDLFVGRYLHGSRGEKDDGDGLQLKNLQKTFANIGDWRAGLGGGGRGKDQPDKKELAANLNTANVRCQLEEIRLQQANSELSRFKYLRRMESLKERRTFELGETMLASLHGIRAYFHHISDLTNGLAPRLARLQETQTHTRTEFQKQQEPWNKREQNLKTKIAEVSVAHTTATTLVAGISGGQATGVGTSVISPSDPKSLGRVEEEVGVWTIGSDLNTSSLYERDATRGVITEGWLYKKSASRMHLHTWNKRWFVLDKEGLHYLRGGVLKGHAHGVFGNTTMERVKVCDILLCSVRENSTDKSLPRFCFEIMSPNNRPYCLQARGPLEFSMWVDSIRGCIEKQLIGGGTPSVSTLNSGDSTGKDPRSLEEFVDVVDLGPGGTPMLGHDLSSDGAEKALKNVQSCQPQWNPNRKATSSSEIDGMTEQERASFAAAGKSDNEKVKAILKSNACCVDCGAPNPDWVSLNLGVLFCLTCSGVHRGLGVHVSKVRSLTLDALTDVELAVVARLGNKNVNFIYEAEMQSGWTKPTPENTRQEKEKYIKSKWEYKGFVDMVGVWGGVILEEGEVGDEVGDGGGGGGGGEDGEGDRTEGCGWSGKKTPLKPSFSPPSPPKVGGGRLSPAEKESNEIKLFNSMIQCIKEDDILGVLYFMAHRCDLNQAWKDPGGDELTVELRPLQIAMQEGKVVMAEFLSSNGAR</sequence>
<evidence type="ECO:0000256" key="4">
    <source>
        <dbReference type="PROSITE-ProRule" id="PRU00288"/>
    </source>
</evidence>
<gene>
    <name evidence="8" type="ORF">TrVE_jg10313</name>
</gene>
<dbReference type="InterPro" id="IPR011993">
    <property type="entry name" value="PH-like_dom_sf"/>
</dbReference>
<dbReference type="InterPro" id="IPR038508">
    <property type="entry name" value="ArfGAP_dom_sf"/>
</dbReference>
<evidence type="ECO:0000259" key="6">
    <source>
        <dbReference type="PROSITE" id="PS50003"/>
    </source>
</evidence>
<dbReference type="SUPFAM" id="SSF103657">
    <property type="entry name" value="BAR/IMD domain-like"/>
    <property type="match status" value="1"/>
</dbReference>
<dbReference type="PROSITE" id="PS50115">
    <property type="entry name" value="ARFGAP"/>
    <property type="match status" value="1"/>
</dbReference>
<dbReference type="Pfam" id="PF16746">
    <property type="entry name" value="BAR_3"/>
    <property type="match status" value="1"/>
</dbReference>